<proteinExistence type="predicted"/>
<dbReference type="RefSeq" id="WP_147838674.1">
    <property type="nucleotide sequence ID" value="NZ_VOUP01000012.1"/>
</dbReference>
<dbReference type="EMBL" id="VOUP01000012">
    <property type="protein sequence ID" value="TXE26905.1"/>
    <property type="molecule type" value="Genomic_DNA"/>
</dbReference>
<evidence type="ECO:0000313" key="2">
    <source>
        <dbReference type="Proteomes" id="UP000321307"/>
    </source>
</evidence>
<dbReference type="Proteomes" id="UP000321307">
    <property type="component" value="Unassembled WGS sequence"/>
</dbReference>
<gene>
    <name evidence="1" type="ORF">FOT63_18385</name>
</gene>
<name>A0A9X9BZV6_9GAMM</name>
<accession>A0A9X9BZV6</accession>
<reference evidence="1 2" key="1">
    <citation type="submission" date="2019-07" db="EMBL/GenBank/DDBJ databases">
        <title>Serratia strains were isolated from fresh produce.</title>
        <authorList>
            <person name="Cho G.-S."/>
            <person name="Stein M."/>
            <person name="Lee W."/>
            <person name="Suh S.H."/>
            <person name="Franz C.M.A.P."/>
        </authorList>
    </citation>
    <scope>NUCLEOTIDE SEQUENCE [LARGE SCALE GENOMIC DNA]</scope>
    <source>
        <strain evidence="1 2">S17</strain>
    </source>
</reference>
<sequence>MDANPTWLRVRAALSDGCRFFVVCPAHTLVCSLRPLTLDGLTGVPISHQQRGQNMSHRSIDDFIAENKDKLNEFFSMAIESRPKHSLENRLIAVEVMVCAIAASLDGDSRGNFLKIMNSFSETQSMRKPTNKAVADLSVLSAKFKSYGDSIYYDE</sequence>
<organism evidence="1 2">
    <name type="scientific">Serratia ureilytica</name>
    <dbReference type="NCBI Taxonomy" id="300181"/>
    <lineage>
        <taxon>Bacteria</taxon>
        <taxon>Pseudomonadati</taxon>
        <taxon>Pseudomonadota</taxon>
        <taxon>Gammaproteobacteria</taxon>
        <taxon>Enterobacterales</taxon>
        <taxon>Yersiniaceae</taxon>
        <taxon>Serratia</taxon>
    </lineage>
</organism>
<comment type="caution">
    <text evidence="1">The sequence shown here is derived from an EMBL/GenBank/DDBJ whole genome shotgun (WGS) entry which is preliminary data.</text>
</comment>
<evidence type="ECO:0000313" key="1">
    <source>
        <dbReference type="EMBL" id="TXE26905.1"/>
    </source>
</evidence>
<dbReference type="AlphaFoldDB" id="A0A9X9BZV6"/>
<protein>
    <submittedName>
        <fullName evidence="1">Uncharacterized protein</fullName>
    </submittedName>
</protein>